<protein>
    <submittedName>
        <fullName evidence="2">Uncharacterized protein</fullName>
    </submittedName>
</protein>
<feature type="compositionally biased region" description="Acidic residues" evidence="1">
    <location>
        <begin position="244"/>
        <end position="260"/>
    </location>
</feature>
<dbReference type="AlphaFoldDB" id="A0A7S1XF82"/>
<proteinExistence type="predicted"/>
<sequence>MVRQLEEMERTTPKALWLQDLDSLEVALRAQESERVKEMASVELAAANAQGKRNKKVTEMTDEPTGDLVCPPAKRIKHAQARPRKAKAMLVNAEQEIPERESLGSDMDELLVTKAMSRIGILPRSGGAAEKERDMFGSDGEEAILENPPRRSRLTRPKKSGPKDSVVEGNDFGLSDVEEVREVLTKKAPTRAEPSRTRRPPKAPQNRIAEVGSGDSSSSDVEEIVIKKPPSRANRGRIQKQIFSDDEVEIEDDDDDSDYA</sequence>
<evidence type="ECO:0000313" key="2">
    <source>
        <dbReference type="EMBL" id="CAD9234214.1"/>
    </source>
</evidence>
<dbReference type="EMBL" id="HBGH01011357">
    <property type="protein sequence ID" value="CAD9234214.1"/>
    <property type="molecule type" value="Transcribed_RNA"/>
</dbReference>
<name>A0A7S1XF82_9RHOD</name>
<gene>
    <name evidence="2" type="ORF">CCAE0312_LOCUS6302</name>
</gene>
<feature type="region of interest" description="Disordered" evidence="1">
    <location>
        <begin position="49"/>
        <end position="71"/>
    </location>
</feature>
<organism evidence="2">
    <name type="scientific">Compsopogon caeruleus</name>
    <dbReference type="NCBI Taxonomy" id="31354"/>
    <lineage>
        <taxon>Eukaryota</taxon>
        <taxon>Rhodophyta</taxon>
        <taxon>Compsopogonophyceae</taxon>
        <taxon>Compsopogonales</taxon>
        <taxon>Compsopogonaceae</taxon>
        <taxon>Compsopogon</taxon>
    </lineage>
</organism>
<reference evidence="2" key="1">
    <citation type="submission" date="2021-01" db="EMBL/GenBank/DDBJ databases">
        <authorList>
            <person name="Corre E."/>
            <person name="Pelletier E."/>
            <person name="Niang G."/>
            <person name="Scheremetjew M."/>
            <person name="Finn R."/>
            <person name="Kale V."/>
            <person name="Holt S."/>
            <person name="Cochrane G."/>
            <person name="Meng A."/>
            <person name="Brown T."/>
            <person name="Cohen L."/>
        </authorList>
    </citation>
    <scope>NUCLEOTIDE SEQUENCE</scope>
    <source>
        <strain evidence="2">SAG 36.94</strain>
    </source>
</reference>
<evidence type="ECO:0000256" key="1">
    <source>
        <dbReference type="SAM" id="MobiDB-lite"/>
    </source>
</evidence>
<feature type="compositionally biased region" description="Basic residues" evidence="1">
    <location>
        <begin position="150"/>
        <end position="160"/>
    </location>
</feature>
<feature type="compositionally biased region" description="Low complexity" evidence="1">
    <location>
        <begin position="210"/>
        <end position="219"/>
    </location>
</feature>
<accession>A0A7S1XF82</accession>
<feature type="region of interest" description="Disordered" evidence="1">
    <location>
        <begin position="123"/>
        <end position="260"/>
    </location>
</feature>